<organism evidence="6 7">
    <name type="scientific">Dioscorea cayennensis subsp. rotundata</name>
    <name type="common">White Guinea yam</name>
    <name type="synonym">Dioscorea rotundata</name>
    <dbReference type="NCBI Taxonomy" id="55577"/>
    <lineage>
        <taxon>Eukaryota</taxon>
        <taxon>Viridiplantae</taxon>
        <taxon>Streptophyta</taxon>
        <taxon>Embryophyta</taxon>
        <taxon>Tracheophyta</taxon>
        <taxon>Spermatophyta</taxon>
        <taxon>Magnoliopsida</taxon>
        <taxon>Liliopsida</taxon>
        <taxon>Dioscoreales</taxon>
        <taxon>Dioscoreaceae</taxon>
        <taxon>Dioscorea</taxon>
    </lineage>
</organism>
<dbReference type="AlphaFoldDB" id="A0AB40BU22"/>
<dbReference type="InterPro" id="IPR007527">
    <property type="entry name" value="Znf_SWIM"/>
</dbReference>
<keyword evidence="3" id="KW-0862">Zinc</keyword>
<sequence>MGTHLCLVVHKKIEKMIEESRSLVVGHYNGEQYEVIDRYSNSINLRDRTCSCRHWQIYGLPCRHAFAAILQTNTNVHRFMDEYHRVSSYKAVYASPIFPIPNDDKPKDDSQPLHLRLPIAKKRPGWPRLRQIEAQAFNVRELRCSRCHKVGHNRATYNAVIAD</sequence>
<dbReference type="Pfam" id="PF04434">
    <property type="entry name" value="SWIM"/>
    <property type="match status" value="1"/>
</dbReference>
<evidence type="ECO:0000256" key="2">
    <source>
        <dbReference type="ARBA" id="ARBA00022771"/>
    </source>
</evidence>
<evidence type="ECO:0000313" key="7">
    <source>
        <dbReference type="RefSeq" id="XP_039130939.1"/>
    </source>
</evidence>
<name>A0AB40BU22_DIOCR</name>
<evidence type="ECO:0000259" key="5">
    <source>
        <dbReference type="PROSITE" id="PS50966"/>
    </source>
</evidence>
<dbReference type="PANTHER" id="PTHR31973">
    <property type="entry name" value="POLYPROTEIN, PUTATIVE-RELATED"/>
    <property type="match status" value="1"/>
</dbReference>
<proteinExistence type="predicted"/>
<dbReference type="InterPro" id="IPR006564">
    <property type="entry name" value="Znf_PMZ"/>
</dbReference>
<keyword evidence="1" id="KW-0479">Metal-binding</keyword>
<gene>
    <name evidence="7" type="primary">LOC120267354</name>
</gene>
<feature type="domain" description="SWIM-type" evidence="5">
    <location>
        <begin position="39"/>
        <end position="73"/>
    </location>
</feature>
<evidence type="ECO:0000256" key="3">
    <source>
        <dbReference type="ARBA" id="ARBA00022833"/>
    </source>
</evidence>
<keyword evidence="6" id="KW-1185">Reference proteome</keyword>
<protein>
    <submittedName>
        <fullName evidence="7">Uncharacterized protein LOC120267354</fullName>
    </submittedName>
</protein>
<evidence type="ECO:0000313" key="6">
    <source>
        <dbReference type="Proteomes" id="UP001515500"/>
    </source>
</evidence>
<dbReference type="RefSeq" id="XP_039130939.1">
    <property type="nucleotide sequence ID" value="XM_039275005.1"/>
</dbReference>
<dbReference type="Proteomes" id="UP001515500">
    <property type="component" value="Chromosome 8"/>
</dbReference>
<evidence type="ECO:0000256" key="1">
    <source>
        <dbReference type="ARBA" id="ARBA00022723"/>
    </source>
</evidence>
<dbReference type="GeneID" id="120267354"/>
<accession>A0AB40BU22</accession>
<reference evidence="7" key="1">
    <citation type="submission" date="2025-08" db="UniProtKB">
        <authorList>
            <consortium name="RefSeq"/>
        </authorList>
    </citation>
    <scope>IDENTIFICATION</scope>
</reference>
<dbReference type="PANTHER" id="PTHR31973:SF187">
    <property type="entry name" value="MUTATOR TRANSPOSASE MUDRA PROTEIN"/>
    <property type="match status" value="1"/>
</dbReference>
<dbReference type="SMART" id="SM00575">
    <property type="entry name" value="ZnF_PMZ"/>
    <property type="match status" value="1"/>
</dbReference>
<dbReference type="GO" id="GO:0008270">
    <property type="term" value="F:zinc ion binding"/>
    <property type="evidence" value="ECO:0007669"/>
    <property type="project" value="UniProtKB-KW"/>
</dbReference>
<keyword evidence="2 4" id="KW-0863">Zinc-finger</keyword>
<evidence type="ECO:0000256" key="4">
    <source>
        <dbReference type="PROSITE-ProRule" id="PRU00325"/>
    </source>
</evidence>
<dbReference type="PROSITE" id="PS50966">
    <property type="entry name" value="ZF_SWIM"/>
    <property type="match status" value="1"/>
</dbReference>